<sequence length="117" mass="13448">MPESPVKFDKNSNPVDRTPDRSPRFTSDKNKHKNPVDWTPDRIPKSTSGKKHNPQAAKKPETWPNVSGKDEKPRRESISIRRTSVYHGGDAKSGNYKEKSDIRISMSSSTESWPKWW</sequence>
<feature type="compositionally biased region" description="Basic and acidic residues" evidence="1">
    <location>
        <begin position="1"/>
        <end position="10"/>
    </location>
</feature>
<dbReference type="Proteomes" id="UP000294847">
    <property type="component" value="Chromosome 6"/>
</dbReference>
<reference evidence="2 3" key="1">
    <citation type="journal article" date="2019" name="Mol. Biol. Evol.">
        <title>Blast fungal genomes show frequent chromosomal changes, gene gains and losses, and effector gene turnover.</title>
        <authorList>
            <person name="Gomez Luciano L.B."/>
            <person name="Jason Tsai I."/>
            <person name="Chuma I."/>
            <person name="Tosa Y."/>
            <person name="Chen Y.H."/>
            <person name="Li J.Y."/>
            <person name="Li M.Y."/>
            <person name="Jade Lu M.Y."/>
            <person name="Nakayashiki H."/>
            <person name="Li W.H."/>
        </authorList>
    </citation>
    <scope>NUCLEOTIDE SEQUENCE [LARGE SCALE GENOMIC DNA]</scope>
    <source>
        <strain evidence="2">MZ5-1-6</strain>
    </source>
</reference>
<evidence type="ECO:0000313" key="2">
    <source>
        <dbReference type="EMBL" id="QBZ64204.1"/>
    </source>
</evidence>
<accession>A0A4P7NPD0</accession>
<feature type="compositionally biased region" description="Basic and acidic residues" evidence="1">
    <location>
        <begin position="17"/>
        <end position="29"/>
    </location>
</feature>
<gene>
    <name evidence="2" type="ORF">PoMZ_05898</name>
</gene>
<feature type="compositionally biased region" description="Basic and acidic residues" evidence="1">
    <location>
        <begin position="68"/>
        <end position="79"/>
    </location>
</feature>
<protein>
    <submittedName>
        <fullName evidence="2">Uncharacterized protein</fullName>
    </submittedName>
</protein>
<feature type="compositionally biased region" description="Polar residues" evidence="1">
    <location>
        <begin position="105"/>
        <end position="117"/>
    </location>
</feature>
<feature type="region of interest" description="Disordered" evidence="1">
    <location>
        <begin position="1"/>
        <end position="117"/>
    </location>
</feature>
<dbReference type="EMBL" id="CP034209">
    <property type="protein sequence ID" value="QBZ64204.1"/>
    <property type="molecule type" value="Genomic_DNA"/>
</dbReference>
<dbReference type="AlphaFoldDB" id="A0A4P7NPD0"/>
<name>A0A4P7NPD0_PYROR</name>
<organism evidence="2 3">
    <name type="scientific">Pyricularia oryzae</name>
    <name type="common">Rice blast fungus</name>
    <name type="synonym">Magnaporthe oryzae</name>
    <dbReference type="NCBI Taxonomy" id="318829"/>
    <lineage>
        <taxon>Eukaryota</taxon>
        <taxon>Fungi</taxon>
        <taxon>Dikarya</taxon>
        <taxon>Ascomycota</taxon>
        <taxon>Pezizomycotina</taxon>
        <taxon>Sordariomycetes</taxon>
        <taxon>Sordariomycetidae</taxon>
        <taxon>Magnaporthales</taxon>
        <taxon>Pyriculariaceae</taxon>
        <taxon>Pyricularia</taxon>
    </lineage>
</organism>
<evidence type="ECO:0000313" key="3">
    <source>
        <dbReference type="Proteomes" id="UP000294847"/>
    </source>
</evidence>
<proteinExistence type="predicted"/>
<evidence type="ECO:0000256" key="1">
    <source>
        <dbReference type="SAM" id="MobiDB-lite"/>
    </source>
</evidence>